<evidence type="ECO:0000313" key="9">
    <source>
        <dbReference type="EMBL" id="KAK5608644.1"/>
    </source>
</evidence>
<keyword evidence="5" id="KW-0966">Cell projection</keyword>
<evidence type="ECO:0000256" key="3">
    <source>
        <dbReference type="ARBA" id="ARBA00022490"/>
    </source>
</evidence>
<evidence type="ECO:0000259" key="8">
    <source>
        <dbReference type="PROSITE" id="PS50202"/>
    </source>
</evidence>
<dbReference type="SUPFAM" id="SSF47576">
    <property type="entry name" value="Calponin-homology domain, CH-domain"/>
    <property type="match status" value="1"/>
</dbReference>
<dbReference type="GO" id="GO:0005929">
    <property type="term" value="C:cilium"/>
    <property type="evidence" value="ECO:0007669"/>
    <property type="project" value="TreeGrafter"/>
</dbReference>
<evidence type="ECO:0000256" key="6">
    <source>
        <dbReference type="SAM" id="MobiDB-lite"/>
    </source>
</evidence>
<keyword evidence="3" id="KW-0963">Cytoplasm</keyword>
<evidence type="ECO:0008006" key="11">
    <source>
        <dbReference type="Google" id="ProtNLM"/>
    </source>
</evidence>
<dbReference type="Gene3D" id="2.60.40.10">
    <property type="entry name" value="Immunoglobulins"/>
    <property type="match status" value="5"/>
</dbReference>
<evidence type="ECO:0000256" key="2">
    <source>
        <dbReference type="ARBA" id="ARBA00004496"/>
    </source>
</evidence>
<evidence type="ECO:0000256" key="4">
    <source>
        <dbReference type="ARBA" id="ARBA00023069"/>
    </source>
</evidence>
<feature type="region of interest" description="Disordered" evidence="6">
    <location>
        <begin position="509"/>
        <end position="528"/>
    </location>
</feature>
<dbReference type="Proteomes" id="UP001311232">
    <property type="component" value="Unassembled WGS sequence"/>
</dbReference>
<dbReference type="InterPro" id="IPR058952">
    <property type="entry name" value="Ig_CFAP47"/>
</dbReference>
<name>A0AAV9RIE3_9TELE</name>
<dbReference type="PANTHER" id="PTHR45912">
    <property type="entry name" value="CILIA- AND FLAGELLA-ASSOCIATED PROTEIN 47"/>
    <property type="match status" value="1"/>
</dbReference>
<dbReference type="PANTHER" id="PTHR45912:SF3">
    <property type="entry name" value="CILIA- AND FLAGELLA-ASSOCIATED PROTEIN 47"/>
    <property type="match status" value="1"/>
</dbReference>
<evidence type="ECO:0000256" key="5">
    <source>
        <dbReference type="ARBA" id="ARBA00023273"/>
    </source>
</evidence>
<dbReference type="Pfam" id="PF22544">
    <property type="entry name" value="HYDIN_VesB_CFA65-like_Ig"/>
    <property type="match status" value="1"/>
</dbReference>
<feature type="domain" description="Calponin-homology (CH)" evidence="7">
    <location>
        <begin position="1647"/>
        <end position="1767"/>
    </location>
</feature>
<comment type="caution">
    <text evidence="9">The sequence shown here is derived from an EMBL/GenBank/DDBJ whole genome shotgun (WGS) entry which is preliminary data.</text>
</comment>
<organism evidence="9 10">
    <name type="scientific">Crenichthys baileyi</name>
    <name type="common">White River springfish</name>
    <dbReference type="NCBI Taxonomy" id="28760"/>
    <lineage>
        <taxon>Eukaryota</taxon>
        <taxon>Metazoa</taxon>
        <taxon>Chordata</taxon>
        <taxon>Craniata</taxon>
        <taxon>Vertebrata</taxon>
        <taxon>Euteleostomi</taxon>
        <taxon>Actinopterygii</taxon>
        <taxon>Neopterygii</taxon>
        <taxon>Teleostei</taxon>
        <taxon>Neoteleostei</taxon>
        <taxon>Acanthomorphata</taxon>
        <taxon>Ovalentaria</taxon>
        <taxon>Atherinomorphae</taxon>
        <taxon>Cyprinodontiformes</taxon>
        <taxon>Goodeidae</taxon>
        <taxon>Crenichthys</taxon>
    </lineage>
</organism>
<sequence length="2999" mass="330434">MQWLRLPRPPGLPKRENKRSQSMRGRLETTWAVGFNVCVATFFKFIKWSQAGFVASGLSVKGILEFTPETEEEVRDSIQIHIDDQEILQVPVAGFPSTCSLVMDSLLDFGCIVASSQVVSKLHLITNQGSAPGVFQVEYSGGNSSLGFLPSNGVIAAGTTQWLKVELRTDRPGRIDDKALVKLQNCSTVALSIRAEVVEQHLEVSDLQGSPLSCLWFGPVYFGASCVQKVLLRNNAPLACDWVCLLQDNTAGTEVGTALLKSTDTTLLEGMKNCSSPHALSQVLECVPAHGRLGPYDKATVAVRFSPICRRRRYGNPANRQDYCLFLLFDIVGCKHGFTHHNANSSVEVAVAGSGVPVALVPSPSHTFNFPSCATGQHSDLLCVLQNLCPQLPVRFRFRKLVHFTADPTAGTIAPGQCQDVVLTFNARQQGSFQVHQKVDVLGWVVSQKDSSSTEVCCFHTISLHLSATCYTVRTHPQPKLHPALRSPTGLRPHVQLSELAHCSMLARAATTKPHKHRRQRSEGTEAEEVLPFPNDRTLSIRPASQHRQYRHQPTVKDDVNIGIVPSQGLVPPELHIRDLESKQNSEVTPKYSPKPKSEITNGSSIQISEVVKTVPSTSQQVADCGRTLTALELYQVVICPLLVDFGTVCLQSVCVQKLHLINRLSVYVWIELEVDCPELQGSSLLSQVLPPYSHSSLPLTFQSSQFGPFYRSLTYTVNQQHPGQLLVQAQVVPLALELSSNLQVLLPTPLMLAGSEYRNSVTLRNPCNCVTEFTWQPVIPQSGLLLFSVRPATGTVEPHKELDCEVVWHPSFSSPLEGDFDLCVHEGDTQRLHCVAKVGATAIQLAERRILFKSVPLNTTSIRTAVLHNSGQNHAYYQVVEMCPLPGMVLSPSEGVVPSRGQAMLQIQFTPDCVFKFDTKVEIALRNMKSVELRVAGSVEPPNVDFSVSHFQFCGVYCGSQQVLPFSITNHSLAMSRVTFDLSKYQDFSVRVCRPSAKTETEPGITVVEVGDGQTEECFLVFSPTQVTSYNFSVPLMVNGVKWPASLSSFFTSSSSSTPPLLTAESRKDIRTPSSSTAIEELQSMWIQATALFAPVEISPTSLQYVVESHSDIFTQTVELKAEDEQCVCWQAVAGEGLHWWFDLSATEAATKQLCVVAPTSGFLRPGQSVRLGVTIDPEAIRLGEKVSKLSFPLYLGEKENKRRPINEGLQSYRKLSVIVALKLPSITFHPRQILLTPVPLRRSIETTLTLQAAGYPCGTTLSATVDDVEMKDGTKMQPISVIFPDGNNIPAQDYNQQEADVISLLCEVSFCSAVPVSLSTTITFSDHMHNRFKIGLCAVADNCLLTVWPYMALHRSDQQIVLKTGATAVEVILQSYHTPSPASGPITSLSSLSSFDHSSSTYNNSDSFSYSDSVSEQASKDTYVSPKRDTPTGLCIPQFPAANTKEELYYQHVLLAVKRWFSLFGWPNGPHPISIPHTLRRVVSAIQTNNSIGRSYCVSQNKDTRSVVDMLHHLTGRQIPGIRLCQTFSNDVHRRTTQLLQQHGAMLAFLRVQGACLSHIRPEYLLDVLEFKHWCSLQEKHTENGLDCSPLDYESLSKRSWTDVLLQIYKVLVLSRVPENTPLNPSDTDEILLDGSQPLDSNIYSPRELYLLSWLNMNYQKMRRTVWDTDRVPSSRWIVNFDLDFTDGLVLAALVAAHCPYLIRSHFWRMYTTPSSLEQILHNNIIVAQALTLLGLNINIKPTDLSDANPVQILFLCVHLYEGLPHYKPSQTLTLTGGLHNTFSEQVCLKNPSSRPLRYKVLLLGEDAHLFSLPGGSMVTIPTKSSTELTVQFSCDFLRPVEAVLLLISSSGFGIRCATLAFSLKTLISQITPTNAVQWSSPCYQLKVIELPLTNKFNKEAHFRVVLVESTFNPLEPEKRNNLLSQQGFSNANMKNMTSDVIGGEGSENGEANEFLSPERSVYLKPGQAHTLSILYLPFFTGTKYCSVLLLCPQVGDMVYMVTATSEIPLPSPLPARPSSKLSLSPGNSDTGGCVLSLQCKVGEVCQEVLQVPLVNMLLEEALAVWAQHCMSASECSRRILTRSLHSSTVRAATASQKLLKQPLMRDVYHSEKIEYKVEVSLPQYFNLPRTVTIPVKEDTNVPWEASADCGCVDIPLRFQALSVGRFTCNVVLTSSFDTRVYQLEALVAQQVKATHLDFGSPALQSVTQHIPLINETRQDWNVQALVCGEGFSGPEVVNVPAGTKESYPLTFHPSSQCVVTGKLCLHNDCDGTEHVFTLRGVGEPPLPVDHIELFCPVGRTTYAQLDVPNYSQTKLTLRAVTDLTILSCTPSLEINPGQNSPYTLAVSPWKRGKHTGSVSFIEKGDMDERDSRKGNVIGNYMVIFSIVVNCEPEAPVKVIDVQCVAKSSVAIDIPVSNPGEELLTLDVWLEGGDLTGADRISLPPQGTLSYKVTYSPVRVGKGTGSVVFQSKPVGEFWYQLDLYSLPPSVITLPQARCHLGKWVRMNIPLVNPTAETLELIVANTNPRNYSLEMDSADRLMLAPQSFTNVVVRFSPSSIGEEKHHGKILFTCSKLQDCCVLLSGCGLIPEIEEPLSLSCLIGSSTSIAVPFINPTDRQAGLSITITVEDPSDASNWKPVSDEKTFSCPLSHAEALQISEMATVDVPVVFTPKSVGLQKAWLCITMKPISNQDYSIALNTDSTRSREELLPMSWIYPLCGVPVEAPFENAPLAVLQCEVGCQLERTVDAKLTGYVPGNEELKVQEGAVLMEDFLCKIRSDSEADTSLGECLSTSIQAARRDPESGIIMLTLHLIYSPHRICRSSGILVVQSLSGKIWEFPFILISTRPQVDDVIWIETTEIGRTSAVGFRLTSTTRRSKSFKATFLPGSSTEFTVTPTLGMLPPAGTAGALISVSFTPTASCKRHRARLAVQAADLQWIYDVRGKTPQDSLLLRKPSTKDSFLAPLPSRERQHNFVVQNLHLPSLPDSSPVKVKKIIK</sequence>
<dbReference type="Pfam" id="PF24529">
    <property type="entry name" value="CFAP47"/>
    <property type="match status" value="1"/>
</dbReference>
<dbReference type="InterPro" id="IPR036872">
    <property type="entry name" value="CH_dom_sf"/>
</dbReference>
<evidence type="ECO:0000259" key="7">
    <source>
        <dbReference type="PROSITE" id="PS50021"/>
    </source>
</evidence>
<keyword evidence="10" id="KW-1185">Reference proteome</keyword>
<evidence type="ECO:0000313" key="10">
    <source>
        <dbReference type="Proteomes" id="UP001311232"/>
    </source>
</evidence>
<dbReference type="InterPro" id="IPR001715">
    <property type="entry name" value="CH_dom"/>
</dbReference>
<accession>A0AAV9RIE3</accession>
<reference evidence="9 10" key="1">
    <citation type="submission" date="2021-06" db="EMBL/GenBank/DDBJ databases">
        <authorList>
            <person name="Palmer J.M."/>
        </authorList>
    </citation>
    <scope>NUCLEOTIDE SEQUENCE [LARGE SCALE GENOMIC DNA]</scope>
    <source>
        <strain evidence="9 10">MEX-2019</strain>
        <tissue evidence="9">Muscle</tissue>
    </source>
</reference>
<dbReference type="GO" id="GO:0060271">
    <property type="term" value="P:cilium assembly"/>
    <property type="evidence" value="ECO:0007669"/>
    <property type="project" value="TreeGrafter"/>
</dbReference>
<feature type="domain" description="MSP" evidence="8">
    <location>
        <begin position="2844"/>
        <end position="2999"/>
    </location>
</feature>
<dbReference type="InterPro" id="IPR053879">
    <property type="entry name" value="HYDIN_VesB_CFA65-like_Ig"/>
</dbReference>
<dbReference type="Pfam" id="PF26579">
    <property type="entry name" value="Ig_CFAP47"/>
    <property type="match status" value="1"/>
</dbReference>
<feature type="region of interest" description="Disordered" evidence="6">
    <location>
        <begin position="1"/>
        <end position="23"/>
    </location>
</feature>
<dbReference type="Gene3D" id="1.10.418.10">
    <property type="entry name" value="Calponin-like domain"/>
    <property type="match status" value="1"/>
</dbReference>
<evidence type="ECO:0000256" key="1">
    <source>
        <dbReference type="ARBA" id="ARBA00004138"/>
    </source>
</evidence>
<protein>
    <recommendedName>
        <fullName evidence="11">Calponin-homology (CH) domain-containing protein</fullName>
    </recommendedName>
</protein>
<keyword evidence="4" id="KW-0969">Cilium</keyword>
<comment type="subcellular location">
    <subcellularLocation>
        <location evidence="1">Cell projection</location>
        <location evidence="1">Cilium</location>
    </subcellularLocation>
    <subcellularLocation>
        <location evidence="2">Cytoplasm</location>
    </subcellularLocation>
</comment>
<dbReference type="EMBL" id="JAHHUM010001794">
    <property type="protein sequence ID" value="KAK5608644.1"/>
    <property type="molecule type" value="Genomic_DNA"/>
</dbReference>
<dbReference type="InterPro" id="IPR013783">
    <property type="entry name" value="Ig-like_fold"/>
</dbReference>
<dbReference type="InterPro" id="IPR056343">
    <property type="entry name" value="CFAP47_dom"/>
</dbReference>
<gene>
    <name evidence="9" type="ORF">CRENBAI_022655</name>
</gene>
<proteinExistence type="predicted"/>
<dbReference type="PROSITE" id="PS50021">
    <property type="entry name" value="CH"/>
    <property type="match status" value="1"/>
</dbReference>
<dbReference type="InterPro" id="IPR000535">
    <property type="entry name" value="MSP_dom"/>
</dbReference>
<dbReference type="PROSITE" id="PS50202">
    <property type="entry name" value="MSP"/>
    <property type="match status" value="1"/>
</dbReference>